<feature type="domain" description="ABC transporter" evidence="5">
    <location>
        <begin position="10"/>
        <end position="239"/>
    </location>
</feature>
<keyword evidence="3" id="KW-0067">ATP-binding</keyword>
<dbReference type="InterPro" id="IPR015854">
    <property type="entry name" value="ABC_transpr_LolD-like"/>
</dbReference>
<dbReference type="SUPFAM" id="SSF52540">
    <property type="entry name" value="P-loop containing nucleoside triphosphate hydrolases"/>
    <property type="match status" value="1"/>
</dbReference>
<dbReference type="GO" id="GO:0022857">
    <property type="term" value="F:transmembrane transporter activity"/>
    <property type="evidence" value="ECO:0007669"/>
    <property type="project" value="TreeGrafter"/>
</dbReference>
<dbReference type="EMBL" id="CP003360">
    <property type="protein sequence ID" value="AFM23257.1"/>
    <property type="molecule type" value="Genomic_DNA"/>
</dbReference>
<keyword evidence="7" id="KW-1185">Reference proteome</keyword>
<dbReference type="Pfam" id="PF00005">
    <property type="entry name" value="ABC_tran"/>
    <property type="match status" value="1"/>
</dbReference>
<dbReference type="InterPro" id="IPR017911">
    <property type="entry name" value="MacB-like_ATP-bd"/>
</dbReference>
<dbReference type="SMART" id="SM00382">
    <property type="entry name" value="AAA"/>
    <property type="match status" value="1"/>
</dbReference>
<dbReference type="PROSITE" id="PS50893">
    <property type="entry name" value="ABC_TRANSPORTER_2"/>
    <property type="match status" value="1"/>
</dbReference>
<dbReference type="STRING" id="706587.Desti_0524"/>
<sequence>MTEPDTTVLYSVQSVSKVYKMGEVDVWALREASLEVLDSEFLIIVGPSGSGKSTLLNLIGGMDRPTSGRLLYLGRDLSQATDAELTEFRRDEVGFVFQFYNLVPTLTALENVQVSVELSADPMDAAEALRMVNLADKADNFPSQLSGGEQQRVAIARALAGNPRLLLCDEPTGALDLETSRQVLGLLAGLRRDFKKTVILITHNGAVAGIGQRVAIIRDGTIDSIRVNERPVPAEEVRW</sequence>
<dbReference type="GO" id="GO:0016887">
    <property type="term" value="F:ATP hydrolysis activity"/>
    <property type="evidence" value="ECO:0007669"/>
    <property type="project" value="InterPro"/>
</dbReference>
<evidence type="ECO:0000256" key="2">
    <source>
        <dbReference type="ARBA" id="ARBA00022741"/>
    </source>
</evidence>
<name>I4C116_DESTA</name>
<gene>
    <name evidence="6" type="ordered locus">Desti_0524</name>
</gene>
<accession>I4C116</accession>
<organism evidence="6 7">
    <name type="scientific">Desulfomonile tiedjei (strain ATCC 49306 / DSM 6799 / DCB-1)</name>
    <dbReference type="NCBI Taxonomy" id="706587"/>
    <lineage>
        <taxon>Bacteria</taxon>
        <taxon>Pseudomonadati</taxon>
        <taxon>Thermodesulfobacteriota</taxon>
        <taxon>Desulfomonilia</taxon>
        <taxon>Desulfomonilales</taxon>
        <taxon>Desulfomonilaceae</taxon>
        <taxon>Desulfomonile</taxon>
    </lineage>
</organism>
<reference evidence="7" key="1">
    <citation type="submission" date="2012-06" db="EMBL/GenBank/DDBJ databases">
        <title>Complete sequence of chromosome of Desulfomonile tiedjei DSM 6799.</title>
        <authorList>
            <person name="Lucas S."/>
            <person name="Copeland A."/>
            <person name="Lapidus A."/>
            <person name="Glavina del Rio T."/>
            <person name="Dalin E."/>
            <person name="Tice H."/>
            <person name="Bruce D."/>
            <person name="Goodwin L."/>
            <person name="Pitluck S."/>
            <person name="Peters L."/>
            <person name="Ovchinnikova G."/>
            <person name="Zeytun A."/>
            <person name="Lu M."/>
            <person name="Kyrpides N."/>
            <person name="Mavromatis K."/>
            <person name="Ivanova N."/>
            <person name="Brettin T."/>
            <person name="Detter J.C."/>
            <person name="Han C."/>
            <person name="Larimer F."/>
            <person name="Land M."/>
            <person name="Hauser L."/>
            <person name="Markowitz V."/>
            <person name="Cheng J.-F."/>
            <person name="Hugenholtz P."/>
            <person name="Woyke T."/>
            <person name="Wu D."/>
            <person name="Spring S."/>
            <person name="Schroeder M."/>
            <person name="Brambilla E."/>
            <person name="Klenk H.-P."/>
            <person name="Eisen J.A."/>
        </authorList>
    </citation>
    <scope>NUCLEOTIDE SEQUENCE [LARGE SCALE GENOMIC DNA]</scope>
    <source>
        <strain evidence="7">ATCC 49306 / DSM 6799 / DCB-1</strain>
    </source>
</reference>
<dbReference type="InterPro" id="IPR003439">
    <property type="entry name" value="ABC_transporter-like_ATP-bd"/>
</dbReference>
<dbReference type="Proteomes" id="UP000006055">
    <property type="component" value="Chromosome"/>
</dbReference>
<dbReference type="InterPro" id="IPR017871">
    <property type="entry name" value="ABC_transporter-like_CS"/>
</dbReference>
<dbReference type="PANTHER" id="PTHR24220:SF686">
    <property type="entry name" value="BLL7988 PROTEIN"/>
    <property type="match status" value="1"/>
</dbReference>
<dbReference type="PROSITE" id="PS00211">
    <property type="entry name" value="ABC_TRANSPORTER_1"/>
    <property type="match status" value="1"/>
</dbReference>
<dbReference type="GO" id="GO:0005886">
    <property type="term" value="C:plasma membrane"/>
    <property type="evidence" value="ECO:0007669"/>
    <property type="project" value="TreeGrafter"/>
</dbReference>
<evidence type="ECO:0000259" key="5">
    <source>
        <dbReference type="PROSITE" id="PS50893"/>
    </source>
</evidence>
<dbReference type="eggNOG" id="COG1136">
    <property type="taxonomic scope" value="Bacteria"/>
</dbReference>
<evidence type="ECO:0000256" key="1">
    <source>
        <dbReference type="ARBA" id="ARBA00022448"/>
    </source>
</evidence>
<keyword evidence="1" id="KW-0813">Transport</keyword>
<dbReference type="GO" id="GO:0005524">
    <property type="term" value="F:ATP binding"/>
    <property type="evidence" value="ECO:0007669"/>
    <property type="project" value="UniProtKB-KW"/>
</dbReference>
<dbReference type="InterPro" id="IPR003593">
    <property type="entry name" value="AAA+_ATPase"/>
</dbReference>
<dbReference type="FunFam" id="3.40.50.300:FF:000032">
    <property type="entry name" value="Export ABC transporter ATP-binding protein"/>
    <property type="match status" value="1"/>
</dbReference>
<dbReference type="Gene3D" id="3.40.50.300">
    <property type="entry name" value="P-loop containing nucleotide triphosphate hydrolases"/>
    <property type="match status" value="1"/>
</dbReference>
<dbReference type="AlphaFoldDB" id="I4C116"/>
<dbReference type="GO" id="GO:0098796">
    <property type="term" value="C:membrane protein complex"/>
    <property type="evidence" value="ECO:0007669"/>
    <property type="project" value="UniProtKB-ARBA"/>
</dbReference>
<dbReference type="KEGG" id="dti:Desti_0524"/>
<dbReference type="PATRIC" id="fig|706587.4.peg.597"/>
<dbReference type="PANTHER" id="PTHR24220">
    <property type="entry name" value="IMPORT ATP-BINDING PROTEIN"/>
    <property type="match status" value="1"/>
</dbReference>
<comment type="similarity">
    <text evidence="4">Belongs to the ABC transporter superfamily. Macrolide exporter (TC 3.A.1.122) family.</text>
</comment>
<dbReference type="HOGENOM" id="CLU_000604_1_22_7"/>
<evidence type="ECO:0000256" key="3">
    <source>
        <dbReference type="ARBA" id="ARBA00022840"/>
    </source>
</evidence>
<keyword evidence="2" id="KW-0547">Nucleotide-binding</keyword>
<evidence type="ECO:0000313" key="7">
    <source>
        <dbReference type="Proteomes" id="UP000006055"/>
    </source>
</evidence>
<dbReference type="InterPro" id="IPR027417">
    <property type="entry name" value="P-loop_NTPase"/>
</dbReference>
<protein>
    <submittedName>
        <fullName evidence="6">ABC-type antimicrobial peptide transport system, ATPase component</fullName>
    </submittedName>
</protein>
<dbReference type="CDD" id="cd03255">
    <property type="entry name" value="ABC_MJ0796_LolCDE_FtsE"/>
    <property type="match status" value="1"/>
</dbReference>
<proteinExistence type="inferred from homology"/>
<dbReference type="RefSeq" id="WP_014808416.1">
    <property type="nucleotide sequence ID" value="NC_018025.1"/>
</dbReference>
<evidence type="ECO:0000313" key="6">
    <source>
        <dbReference type="EMBL" id="AFM23257.1"/>
    </source>
</evidence>
<evidence type="ECO:0000256" key="4">
    <source>
        <dbReference type="ARBA" id="ARBA00038388"/>
    </source>
</evidence>